<dbReference type="AlphaFoldDB" id="A0A3R7JZ48"/>
<reference evidence="1 2" key="1">
    <citation type="journal article" date="2018" name="BMC Genomics">
        <title>Genomic comparison of Trypanosoma conorhini and Trypanosoma rangeli to Trypanosoma cruzi strains of high and low virulence.</title>
        <authorList>
            <person name="Bradwell K.R."/>
            <person name="Koparde V.N."/>
            <person name="Matveyev A.V."/>
            <person name="Serrano M.G."/>
            <person name="Alves J.M."/>
            <person name="Parikh H."/>
            <person name="Huang B."/>
            <person name="Lee V."/>
            <person name="Espinosa-Alvarez O."/>
            <person name="Ortiz P.A."/>
            <person name="Costa-Martins A.G."/>
            <person name="Teixeira M.M."/>
            <person name="Buck G.A."/>
        </authorList>
    </citation>
    <scope>NUCLEOTIDE SEQUENCE [LARGE SCALE GENOMIC DNA]</scope>
    <source>
        <strain evidence="1 2">AM80</strain>
    </source>
</reference>
<sequence length="192" mass="20972">MFSMRFRAWRQAWAQLPPHGPRRAASPQGATWRAGTHSLGQICERFFFFWGGGYDALRRLPCVAEAYASRSTAAASPAVGRGPFSQLHVAATGLFDDVGWRTGQRINLQASRKRGHAEVFLEVGCEGEKPAGEGHTVRGNPSLPGWDAGGQWRAGSWIMGRVGWRVGERGRVKACSRLRYASQALAHIGEGP</sequence>
<comment type="caution">
    <text evidence="1">The sequence shown here is derived from an EMBL/GenBank/DDBJ whole genome shotgun (WGS) entry which is preliminary data.</text>
</comment>
<dbReference type="GeneID" id="40333103"/>
<accession>A0A3R7JZ48</accession>
<name>A0A3R7JZ48_TRYRA</name>
<dbReference type="EMBL" id="MKGL01000526">
    <property type="protein sequence ID" value="RNE97768.1"/>
    <property type="molecule type" value="Genomic_DNA"/>
</dbReference>
<evidence type="ECO:0000313" key="2">
    <source>
        <dbReference type="Proteomes" id="UP000283634"/>
    </source>
</evidence>
<keyword evidence="2" id="KW-1185">Reference proteome</keyword>
<organism evidence="1 2">
    <name type="scientific">Trypanosoma rangeli</name>
    <dbReference type="NCBI Taxonomy" id="5698"/>
    <lineage>
        <taxon>Eukaryota</taxon>
        <taxon>Discoba</taxon>
        <taxon>Euglenozoa</taxon>
        <taxon>Kinetoplastea</taxon>
        <taxon>Metakinetoplastina</taxon>
        <taxon>Trypanosomatida</taxon>
        <taxon>Trypanosomatidae</taxon>
        <taxon>Trypanosoma</taxon>
        <taxon>Herpetosoma</taxon>
    </lineage>
</organism>
<dbReference type="RefSeq" id="XP_029234294.1">
    <property type="nucleotide sequence ID" value="XM_029385870.1"/>
</dbReference>
<gene>
    <name evidence="1" type="ORF">TraAM80_09170</name>
</gene>
<protein>
    <submittedName>
        <fullName evidence="1">Uncharacterized protein</fullName>
    </submittedName>
</protein>
<proteinExistence type="predicted"/>
<evidence type="ECO:0000313" key="1">
    <source>
        <dbReference type="EMBL" id="RNE97768.1"/>
    </source>
</evidence>
<dbReference type="Proteomes" id="UP000283634">
    <property type="component" value="Unassembled WGS sequence"/>
</dbReference>